<keyword evidence="3" id="KW-1185">Reference proteome</keyword>
<keyword evidence="1" id="KW-0732">Signal</keyword>
<evidence type="ECO:0000256" key="1">
    <source>
        <dbReference type="SAM" id="SignalP"/>
    </source>
</evidence>
<dbReference type="RefSeq" id="WP_106304474.1">
    <property type="nucleotide sequence ID" value="NZ_PVWO01000122.1"/>
</dbReference>
<proteinExistence type="predicted"/>
<evidence type="ECO:0000313" key="2">
    <source>
        <dbReference type="EMBL" id="PSB56508.1"/>
    </source>
</evidence>
<name>A0A2T1GG16_9CYAN</name>
<dbReference type="OrthoDB" id="9868376at2"/>
<sequence>MKISIYLTAIATTIITCLGTGAVRAQGVFVQPFPSTGYSSTIIYVPSTVPDGNYNNRTIEYESVNPNIYPTNGYYGSTTTTIYDNGGTFGRSYRDYRNPARVTCSTSIIGSPIPSPIALGTNGQPCR</sequence>
<accession>A0A2T1GG16</accession>
<dbReference type="Proteomes" id="UP000238937">
    <property type="component" value="Unassembled WGS sequence"/>
</dbReference>
<feature type="signal peptide" evidence="1">
    <location>
        <begin position="1"/>
        <end position="25"/>
    </location>
</feature>
<protein>
    <submittedName>
        <fullName evidence="2">Uncharacterized protein</fullName>
    </submittedName>
</protein>
<organism evidence="2 3">
    <name type="scientific">Chamaesiphon polymorphus CCALA 037</name>
    <dbReference type="NCBI Taxonomy" id="2107692"/>
    <lineage>
        <taxon>Bacteria</taxon>
        <taxon>Bacillati</taxon>
        <taxon>Cyanobacteriota</taxon>
        <taxon>Cyanophyceae</taxon>
        <taxon>Gomontiellales</taxon>
        <taxon>Chamaesiphonaceae</taxon>
        <taxon>Chamaesiphon</taxon>
    </lineage>
</organism>
<dbReference type="AlphaFoldDB" id="A0A2T1GG16"/>
<reference evidence="2 3" key="1">
    <citation type="submission" date="2018-03" db="EMBL/GenBank/DDBJ databases">
        <title>The ancient ancestry and fast evolution of plastids.</title>
        <authorList>
            <person name="Moore K.R."/>
            <person name="Magnabosco C."/>
            <person name="Momper L."/>
            <person name="Gold D.A."/>
            <person name="Bosak T."/>
            <person name="Fournier G.P."/>
        </authorList>
    </citation>
    <scope>NUCLEOTIDE SEQUENCE [LARGE SCALE GENOMIC DNA]</scope>
    <source>
        <strain evidence="2 3">CCALA 037</strain>
    </source>
</reference>
<evidence type="ECO:0000313" key="3">
    <source>
        <dbReference type="Proteomes" id="UP000238937"/>
    </source>
</evidence>
<gene>
    <name evidence="2" type="ORF">C7B77_11665</name>
</gene>
<dbReference type="EMBL" id="PVWO01000122">
    <property type="protein sequence ID" value="PSB56508.1"/>
    <property type="molecule type" value="Genomic_DNA"/>
</dbReference>
<comment type="caution">
    <text evidence="2">The sequence shown here is derived from an EMBL/GenBank/DDBJ whole genome shotgun (WGS) entry which is preliminary data.</text>
</comment>
<feature type="chain" id="PRO_5015467489" evidence="1">
    <location>
        <begin position="26"/>
        <end position="127"/>
    </location>
</feature>